<protein>
    <recommendedName>
        <fullName evidence="1">Homing endonuclease LAGLIDADG domain-containing protein</fullName>
    </recommendedName>
</protein>
<sequence length="163" mass="18761">MQSSQIAWLAGIIDGEGCFSIFRRTNKSKNGNIIITPTASITITNSNLAIIEECRRILNTLGVKFTLKNPRNSKSRLLERLDIRNYISILHLIDTSLPYIIGKKEQAILMREFVDKALKRRNFSASSDRINFLDRMSKLNKFGQFIRRDYALNSSHLLKISER</sequence>
<proteinExistence type="predicted"/>
<dbReference type="AlphaFoldDB" id="A0A0G0Q6R1"/>
<evidence type="ECO:0000259" key="1">
    <source>
        <dbReference type="Pfam" id="PF14528"/>
    </source>
</evidence>
<gene>
    <name evidence="2" type="ORF">UT63_C0025G0013</name>
</gene>
<dbReference type="Pfam" id="PF14528">
    <property type="entry name" value="LAGLIDADG_3"/>
    <property type="match status" value="1"/>
</dbReference>
<reference evidence="2 3" key="1">
    <citation type="journal article" date="2015" name="Nature">
        <title>rRNA introns, odd ribosomes, and small enigmatic genomes across a large radiation of phyla.</title>
        <authorList>
            <person name="Brown C.T."/>
            <person name="Hug L.A."/>
            <person name="Thomas B.C."/>
            <person name="Sharon I."/>
            <person name="Castelle C.J."/>
            <person name="Singh A."/>
            <person name="Wilkins M.J."/>
            <person name="Williams K.H."/>
            <person name="Banfield J.F."/>
        </authorList>
    </citation>
    <scope>NUCLEOTIDE SEQUENCE [LARGE SCALE GENOMIC DNA]</scope>
</reference>
<dbReference type="InterPro" id="IPR004860">
    <property type="entry name" value="LAGLIDADG_dom"/>
</dbReference>
<organism evidence="2 3">
    <name type="scientific">Candidatus Gottesmanbacteria bacterium GW2011_GWC2_39_8</name>
    <dbReference type="NCBI Taxonomy" id="1618450"/>
    <lineage>
        <taxon>Bacteria</taxon>
        <taxon>Candidatus Gottesmaniibacteriota</taxon>
    </lineage>
</organism>
<comment type="caution">
    <text evidence="2">The sequence shown here is derived from an EMBL/GenBank/DDBJ whole genome shotgun (WGS) entry which is preliminary data.</text>
</comment>
<name>A0A0G0Q6R1_9BACT</name>
<dbReference type="InterPro" id="IPR027434">
    <property type="entry name" value="Homing_endonucl"/>
</dbReference>
<feature type="domain" description="Homing endonuclease LAGLIDADG" evidence="1">
    <location>
        <begin position="5"/>
        <end position="89"/>
    </location>
</feature>
<evidence type="ECO:0000313" key="3">
    <source>
        <dbReference type="Proteomes" id="UP000034539"/>
    </source>
</evidence>
<dbReference type="Gene3D" id="3.10.28.10">
    <property type="entry name" value="Homing endonucleases"/>
    <property type="match status" value="1"/>
</dbReference>
<dbReference type="EMBL" id="LBXN01000025">
    <property type="protein sequence ID" value="KKR33036.1"/>
    <property type="molecule type" value="Genomic_DNA"/>
</dbReference>
<dbReference type="Proteomes" id="UP000034539">
    <property type="component" value="Unassembled WGS sequence"/>
</dbReference>
<evidence type="ECO:0000313" key="2">
    <source>
        <dbReference type="EMBL" id="KKR33036.1"/>
    </source>
</evidence>
<accession>A0A0G0Q6R1</accession>
<dbReference type="SUPFAM" id="SSF55608">
    <property type="entry name" value="Homing endonucleases"/>
    <property type="match status" value="1"/>
</dbReference>
<dbReference type="GO" id="GO:0004519">
    <property type="term" value="F:endonuclease activity"/>
    <property type="evidence" value="ECO:0007669"/>
    <property type="project" value="InterPro"/>
</dbReference>